<dbReference type="AlphaFoldDB" id="A0A4Q7IZB1"/>
<evidence type="ECO:0000313" key="1">
    <source>
        <dbReference type="EMBL" id="RZQ59807.1"/>
    </source>
</evidence>
<reference evidence="1 2" key="1">
    <citation type="submission" date="2019-02" db="EMBL/GenBank/DDBJ databases">
        <title>Draft genome sequence of Amycolatopsis sp. 8-3EHSu isolated from roots of Suaeda maritima.</title>
        <authorList>
            <person name="Duangmal K."/>
            <person name="Chantavorakit T."/>
        </authorList>
    </citation>
    <scope>NUCLEOTIDE SEQUENCE [LARGE SCALE GENOMIC DNA]</scope>
    <source>
        <strain evidence="1 2">8-3EHSu</strain>
    </source>
</reference>
<dbReference type="EMBL" id="SFCC01000021">
    <property type="protein sequence ID" value="RZQ59807.1"/>
    <property type="molecule type" value="Genomic_DNA"/>
</dbReference>
<organism evidence="1 2">
    <name type="scientific">Amycolatopsis suaedae</name>
    <dbReference type="NCBI Taxonomy" id="2510978"/>
    <lineage>
        <taxon>Bacteria</taxon>
        <taxon>Bacillati</taxon>
        <taxon>Actinomycetota</taxon>
        <taxon>Actinomycetes</taxon>
        <taxon>Pseudonocardiales</taxon>
        <taxon>Pseudonocardiaceae</taxon>
        <taxon>Amycolatopsis</taxon>
    </lineage>
</organism>
<comment type="caution">
    <text evidence="1">The sequence shown here is derived from an EMBL/GenBank/DDBJ whole genome shotgun (WGS) entry which is preliminary data.</text>
</comment>
<sequence length="123" mass="13536">MTTSTITARYQAMSTTALGHRADQLARRVCEGRPVELDDRQAVLDELHARALAEDATRGTVNAPTRPNVVSVRGGAVHRPWATLQDPWPLCRTGSQMHRNTRYTTTNRPVTCRNCGPDNGGAR</sequence>
<keyword evidence="2" id="KW-1185">Reference proteome</keyword>
<evidence type="ECO:0000313" key="2">
    <source>
        <dbReference type="Proteomes" id="UP000292003"/>
    </source>
</evidence>
<proteinExistence type="predicted"/>
<protein>
    <submittedName>
        <fullName evidence="1">Uncharacterized protein</fullName>
    </submittedName>
</protein>
<gene>
    <name evidence="1" type="ORF">EWH70_32345</name>
</gene>
<dbReference type="Proteomes" id="UP000292003">
    <property type="component" value="Unassembled WGS sequence"/>
</dbReference>
<accession>A0A4Q7IZB1</accession>
<dbReference type="RefSeq" id="WP_130479372.1">
    <property type="nucleotide sequence ID" value="NZ_SFCC01000021.1"/>
</dbReference>
<name>A0A4Q7IZB1_9PSEU</name>